<sequence length="86" mass="10149">MEWGKEAHFNNAKIVFSRACSNPNPDHPRWSWRRIEDTCWDLLKKGRINCEHIVYPVISFEQSAEGYEKFVDQHPELSIKLGVSFK</sequence>
<dbReference type="Proteomes" id="UP001519887">
    <property type="component" value="Unassembled WGS sequence"/>
</dbReference>
<accession>A0ABS7C0D1</accession>
<evidence type="ECO:0000313" key="1">
    <source>
        <dbReference type="EMBL" id="MBW7454357.1"/>
    </source>
</evidence>
<evidence type="ECO:0000313" key="2">
    <source>
        <dbReference type="Proteomes" id="UP001519887"/>
    </source>
</evidence>
<name>A0ABS7C0D1_9BACL</name>
<keyword evidence="2" id="KW-1185">Reference proteome</keyword>
<dbReference type="EMBL" id="JAHZIK010000189">
    <property type="protein sequence ID" value="MBW7454357.1"/>
    <property type="molecule type" value="Genomic_DNA"/>
</dbReference>
<comment type="caution">
    <text evidence="1">The sequence shown here is derived from an EMBL/GenBank/DDBJ whole genome shotgun (WGS) entry which is preliminary data.</text>
</comment>
<organism evidence="1 2">
    <name type="scientific">Paenibacillus sepulcri</name>
    <dbReference type="NCBI Taxonomy" id="359917"/>
    <lineage>
        <taxon>Bacteria</taxon>
        <taxon>Bacillati</taxon>
        <taxon>Bacillota</taxon>
        <taxon>Bacilli</taxon>
        <taxon>Bacillales</taxon>
        <taxon>Paenibacillaceae</taxon>
        <taxon>Paenibacillus</taxon>
    </lineage>
</organism>
<feature type="non-terminal residue" evidence="1">
    <location>
        <position position="1"/>
    </location>
</feature>
<proteinExistence type="predicted"/>
<protein>
    <submittedName>
        <fullName evidence="1">Alcohol dehydrogenase</fullName>
    </submittedName>
</protein>
<gene>
    <name evidence="1" type="ORF">K0U00_09975</name>
</gene>
<reference evidence="1 2" key="1">
    <citation type="submission" date="2021-07" db="EMBL/GenBank/DDBJ databases">
        <title>Paenibacillus radiodurans sp. nov., isolated from the southeastern edge of Tengger Desert.</title>
        <authorList>
            <person name="Zhang G."/>
        </authorList>
    </citation>
    <scope>NUCLEOTIDE SEQUENCE [LARGE SCALE GENOMIC DNA]</scope>
    <source>
        <strain evidence="1 2">CCM 7311</strain>
    </source>
</reference>